<dbReference type="SUPFAM" id="SSF81606">
    <property type="entry name" value="PP2C-like"/>
    <property type="match status" value="1"/>
</dbReference>
<evidence type="ECO:0000256" key="2">
    <source>
        <dbReference type="SAM" id="MobiDB-lite"/>
    </source>
</evidence>
<dbReference type="Gene3D" id="3.30.565.10">
    <property type="entry name" value="Histidine kinase-like ATPase, C-terminal domain"/>
    <property type="match status" value="1"/>
</dbReference>
<dbReference type="SUPFAM" id="SSF55781">
    <property type="entry name" value="GAF domain-like"/>
    <property type="match status" value="1"/>
</dbReference>
<dbReference type="InterPro" id="IPR052016">
    <property type="entry name" value="Bact_Sigma-Reg"/>
</dbReference>
<evidence type="ECO:0000313" key="5">
    <source>
        <dbReference type="Proteomes" id="UP001501576"/>
    </source>
</evidence>
<protein>
    <recommendedName>
        <fullName evidence="3">PPM-type phosphatase domain-containing protein</fullName>
    </recommendedName>
</protein>
<dbReference type="CDD" id="cd16936">
    <property type="entry name" value="HATPase_RsbW-like"/>
    <property type="match status" value="1"/>
</dbReference>
<accession>A0ABN1DPV6</accession>
<organism evidence="4 5">
    <name type="scientific">Streptomyces mordarskii</name>
    <dbReference type="NCBI Taxonomy" id="1226758"/>
    <lineage>
        <taxon>Bacteria</taxon>
        <taxon>Bacillati</taxon>
        <taxon>Actinomycetota</taxon>
        <taxon>Actinomycetes</taxon>
        <taxon>Kitasatosporales</taxon>
        <taxon>Streptomycetaceae</taxon>
        <taxon>Streptomyces</taxon>
    </lineage>
</organism>
<dbReference type="InterPro" id="IPR000014">
    <property type="entry name" value="PAS"/>
</dbReference>
<dbReference type="InterPro" id="IPR003018">
    <property type="entry name" value="GAF"/>
</dbReference>
<dbReference type="InterPro" id="IPR029016">
    <property type="entry name" value="GAF-like_dom_sf"/>
</dbReference>
<dbReference type="SMART" id="SM00331">
    <property type="entry name" value="PP2C_SIG"/>
    <property type="match status" value="1"/>
</dbReference>
<keyword evidence="1" id="KW-0378">Hydrolase</keyword>
<dbReference type="InterPro" id="IPR003594">
    <property type="entry name" value="HATPase_dom"/>
</dbReference>
<feature type="region of interest" description="Disordered" evidence="2">
    <location>
        <begin position="1"/>
        <end position="27"/>
    </location>
</feature>
<feature type="region of interest" description="Disordered" evidence="2">
    <location>
        <begin position="744"/>
        <end position="763"/>
    </location>
</feature>
<dbReference type="Gene3D" id="3.60.40.10">
    <property type="entry name" value="PPM-type phosphatase domain"/>
    <property type="match status" value="1"/>
</dbReference>
<proteinExistence type="predicted"/>
<dbReference type="InterPro" id="IPR001932">
    <property type="entry name" value="PPM-type_phosphatase-like_dom"/>
</dbReference>
<dbReference type="InterPro" id="IPR036457">
    <property type="entry name" value="PPM-type-like_dom_sf"/>
</dbReference>
<dbReference type="Pfam" id="PF07228">
    <property type="entry name" value="SpoIIE"/>
    <property type="match status" value="1"/>
</dbReference>
<dbReference type="InterPro" id="IPR036890">
    <property type="entry name" value="HATPase_C_sf"/>
</dbReference>
<sequence>MLMRIGGQGRESVVDEEHSGSQEVEPDAPRLRMAAAAVGALSEAELLPFVLHQVVAGLGGLGGVAHVREGDRLRLVAACGLSPDAARAWDDLPLDVAGGREDSPPRAAAARDGLPLEEAGAREELPSAARAGPVVALREGRLVRFSLDPSRPPRWRAFPLAAGVIGVPLTGPGHPQGVLSVLMALPDPLSGSDQRCLGELAAATDDRWLHVATGTLPAVPRPNPFSRVSEIIREMNVGLWDWDPGADRVVADETALWVMGLSRDTYDERAETWFSAVHPDDAPVTRATAEQAVAGGGDYVAEYRVHRPDGGTAWVEGRGHAAPGTGGGVARLTGTVWEVTWTRATRDATEKLLRPTPDGFLAGNTGKPDPAEQISAAQRIEQRAARIAELTEGLAQALTVSDVVKAMAVPVLPLFGATALVTAAIDGRRLRVVGSFGYPKEFIDLFDTIGLDAMSPATDALRSRTPMFISSAREYEKRYPHLSDLRARGGKQAWAFLPLIASGRSVGYCVIAFDTPRTLNDEERTLLVALAGLVAHAFERARLYDAEHSRAQELQRGLLPQTLPVLPAVSAAARYIPAGPDAEVGGDWYDVIPLPSERVALVIGDVMGHGVSEAVTMGRLRAAVRTLADLDVPPDELLTRLDSLVNTLGGASSATCLYAVYDPTNCTLAFASAGHPPPAILHPDGSAYFPPLDPSPPLGLVQPPLHTVELVLPPESLVVMYTDGLVESPAKDIDAGMAELGRSVTAAASRPPTGHTPYPSGPGGDSVRLEHLCHRVTANLLPLGEPYLDDAALLVACTHALDPGDMASWSLPENPLAAGQARKLVRAQLGDWDLEELSMTTELLVSELVGNVIRHADGPVHLRMLRGRTLICEVSDGSPATPRIRHAGDNDEGGRGLQLVAALSYRWGARFTATGKYIWTEQRRPGVLAPD</sequence>
<reference evidence="4 5" key="1">
    <citation type="journal article" date="2019" name="Int. J. Syst. Evol. Microbiol.">
        <title>The Global Catalogue of Microorganisms (GCM) 10K type strain sequencing project: providing services to taxonomists for standard genome sequencing and annotation.</title>
        <authorList>
            <consortium name="The Broad Institute Genomics Platform"/>
            <consortium name="The Broad Institute Genome Sequencing Center for Infectious Disease"/>
            <person name="Wu L."/>
            <person name="Ma J."/>
        </authorList>
    </citation>
    <scope>NUCLEOTIDE SEQUENCE [LARGE SCALE GENOMIC DNA]</scope>
    <source>
        <strain evidence="4 5">JCM 5052</strain>
    </source>
</reference>
<dbReference type="InterPro" id="IPR035965">
    <property type="entry name" value="PAS-like_dom_sf"/>
</dbReference>
<keyword evidence="5" id="KW-1185">Reference proteome</keyword>
<dbReference type="PANTHER" id="PTHR43156">
    <property type="entry name" value="STAGE II SPORULATION PROTEIN E-RELATED"/>
    <property type="match status" value="1"/>
</dbReference>
<dbReference type="EMBL" id="BAAABZ010000057">
    <property type="protein sequence ID" value="GAA0549110.1"/>
    <property type="molecule type" value="Genomic_DNA"/>
</dbReference>
<dbReference type="Pfam" id="PF13185">
    <property type="entry name" value="GAF_2"/>
    <property type="match status" value="1"/>
</dbReference>
<dbReference type="Gene3D" id="3.30.450.40">
    <property type="match status" value="2"/>
</dbReference>
<feature type="domain" description="PPM-type phosphatase" evidence="3">
    <location>
        <begin position="569"/>
        <end position="798"/>
    </location>
</feature>
<dbReference type="InterPro" id="IPR013655">
    <property type="entry name" value="PAS_fold_3"/>
</dbReference>
<dbReference type="Gene3D" id="3.30.450.20">
    <property type="entry name" value="PAS domain"/>
    <property type="match status" value="1"/>
</dbReference>
<comment type="caution">
    <text evidence="4">The sequence shown here is derived from an EMBL/GenBank/DDBJ whole genome shotgun (WGS) entry which is preliminary data.</text>
</comment>
<dbReference type="Pfam" id="PF08447">
    <property type="entry name" value="PAS_3"/>
    <property type="match status" value="1"/>
</dbReference>
<dbReference type="Proteomes" id="UP001501576">
    <property type="component" value="Unassembled WGS sequence"/>
</dbReference>
<dbReference type="Pfam" id="PF13581">
    <property type="entry name" value="HATPase_c_2"/>
    <property type="match status" value="1"/>
</dbReference>
<dbReference type="Gene3D" id="2.10.70.100">
    <property type="match status" value="1"/>
</dbReference>
<dbReference type="PANTHER" id="PTHR43156:SF2">
    <property type="entry name" value="STAGE II SPORULATION PROTEIN E"/>
    <property type="match status" value="1"/>
</dbReference>
<dbReference type="CDD" id="cd00130">
    <property type="entry name" value="PAS"/>
    <property type="match status" value="1"/>
</dbReference>
<evidence type="ECO:0000256" key="1">
    <source>
        <dbReference type="ARBA" id="ARBA00022801"/>
    </source>
</evidence>
<name>A0ABN1DPV6_9ACTN</name>
<gene>
    <name evidence="4" type="ORF">GCM10010390_59150</name>
</gene>
<evidence type="ECO:0000313" key="4">
    <source>
        <dbReference type="EMBL" id="GAA0549110.1"/>
    </source>
</evidence>
<dbReference type="SUPFAM" id="SSF55785">
    <property type="entry name" value="PYP-like sensor domain (PAS domain)"/>
    <property type="match status" value="1"/>
</dbReference>
<evidence type="ECO:0000259" key="3">
    <source>
        <dbReference type="SMART" id="SM00331"/>
    </source>
</evidence>